<protein>
    <recommendedName>
        <fullName evidence="3">CBM-cenC domain-containing protein</fullName>
    </recommendedName>
</protein>
<name>A0ABS6QP15_9PSED</name>
<gene>
    <name evidence="1" type="ORF">KVG88_10985</name>
</gene>
<dbReference type="RefSeq" id="WP_217871346.1">
    <property type="nucleotide sequence ID" value="NZ_JAHSTU010000003.1"/>
</dbReference>
<evidence type="ECO:0000313" key="2">
    <source>
        <dbReference type="Proteomes" id="UP001049200"/>
    </source>
</evidence>
<proteinExistence type="predicted"/>
<keyword evidence="2" id="KW-1185">Reference proteome</keyword>
<evidence type="ECO:0000313" key="1">
    <source>
        <dbReference type="EMBL" id="MBV4520589.1"/>
    </source>
</evidence>
<dbReference type="Proteomes" id="UP001049200">
    <property type="component" value="Unassembled WGS sequence"/>
</dbReference>
<comment type="caution">
    <text evidence="1">The sequence shown here is derived from an EMBL/GenBank/DDBJ whole genome shotgun (WGS) entry which is preliminary data.</text>
</comment>
<dbReference type="EMBL" id="JAHSTU010000003">
    <property type="protein sequence ID" value="MBV4520589.1"/>
    <property type="molecule type" value="Genomic_DNA"/>
</dbReference>
<sequence length="337" mass="37819">MLFLGDTESIKNVFYVSTIHRFPTYPVISDSSQLSRRRKQSKNAPKSTMAFIQRGVLAMQLENNPLTIPELQLPKPEIPEADENNVLDLTMHLGDATAIVKKWAGAHIWLRLVGQSSLKTPLIINILEDHELSTLQFDNGLLERLPRSQLMALAHNSTATLECFITFDGSSDVSTATAFPLLPLTIKTQLDDLDELTDFDDQTLGGWTKGRGGREIEFFIDRNGGFFLSNDTLEPVDNYDGMILEKTFSVIPGMTYEFTVDVKNNNPSHQPLNHPILLLAFDGIGPTHTISNSSWKNIASNRTVAKSETVTVSLRNLTRQWDGNDFSLDNFRVRRVQ</sequence>
<organism evidence="1 2">
    <name type="scientific">Pseudomonas azerbaijanoccidentalis</name>
    <dbReference type="NCBI Taxonomy" id="2842347"/>
    <lineage>
        <taxon>Bacteria</taxon>
        <taxon>Pseudomonadati</taxon>
        <taxon>Pseudomonadota</taxon>
        <taxon>Gammaproteobacteria</taxon>
        <taxon>Pseudomonadales</taxon>
        <taxon>Pseudomonadaceae</taxon>
        <taxon>Pseudomonas</taxon>
    </lineage>
</organism>
<accession>A0ABS6QP15</accession>
<evidence type="ECO:0008006" key="3">
    <source>
        <dbReference type="Google" id="ProtNLM"/>
    </source>
</evidence>
<reference evidence="1" key="1">
    <citation type="submission" date="2021-06" db="EMBL/GenBank/DDBJ databases">
        <title>Updating the genus Pseudomonas: Description of 43 new species and partition of the Pseudomonas putida group.</title>
        <authorList>
            <person name="Girard L."/>
            <person name="Lood C."/>
            <person name="Vandamme P."/>
            <person name="Rokni-Zadeh H."/>
            <person name="Van Noort V."/>
            <person name="Hofte M."/>
            <person name="Lavigne R."/>
            <person name="De Mot R."/>
        </authorList>
    </citation>
    <scope>NUCLEOTIDE SEQUENCE</scope>
    <source>
        <strain evidence="1">SWRI74</strain>
    </source>
</reference>